<evidence type="ECO:0000259" key="1">
    <source>
        <dbReference type="Pfam" id="PF04480"/>
    </source>
</evidence>
<feature type="domain" description="DUF559" evidence="1">
    <location>
        <begin position="180"/>
        <end position="245"/>
    </location>
</feature>
<dbReference type="Pfam" id="PF04480">
    <property type="entry name" value="DUF559"/>
    <property type="match status" value="1"/>
</dbReference>
<dbReference type="InterPro" id="IPR007569">
    <property type="entry name" value="DUF559"/>
</dbReference>
<keyword evidence="3" id="KW-1185">Reference proteome</keyword>
<protein>
    <submittedName>
        <fullName evidence="2">DUF559 domain-containing protein</fullName>
    </submittedName>
</protein>
<accession>A0A8E6EZQ6</accession>
<organism evidence="2 3">
    <name type="scientific">Telmatocola sphagniphila</name>
    <dbReference type="NCBI Taxonomy" id="1123043"/>
    <lineage>
        <taxon>Bacteria</taxon>
        <taxon>Pseudomonadati</taxon>
        <taxon>Planctomycetota</taxon>
        <taxon>Planctomycetia</taxon>
        <taxon>Gemmatales</taxon>
        <taxon>Gemmataceae</taxon>
    </lineage>
</organism>
<dbReference type="Proteomes" id="UP000676194">
    <property type="component" value="Chromosome"/>
</dbReference>
<dbReference type="KEGG" id="tsph:KIH39_08860"/>
<dbReference type="SUPFAM" id="SSF52980">
    <property type="entry name" value="Restriction endonuclease-like"/>
    <property type="match status" value="1"/>
</dbReference>
<dbReference type="EMBL" id="CP074694">
    <property type="protein sequence ID" value="QVL33998.1"/>
    <property type="molecule type" value="Genomic_DNA"/>
</dbReference>
<name>A0A8E6EZQ6_9BACT</name>
<gene>
    <name evidence="2" type="ORF">KIH39_08860</name>
</gene>
<sequence length="254" mass="28699">MTIMKGFSEIVGVGLPTLAIVNREPKIPFRTAVELLTILCKTIPKLHLAIFGVEKDIDSFLQAAGNSQTATMVREGRVDIASIDAQQIQQRLSTTANKCLASKSVDRLIELGVTETVLEEIEDIANSDSPPGNAIEEDRARSRAERFLFDLLESHPETVGFFYLNQRLEFRHGTQWAEGDLVSPKLRLAIEIDGLYFHLSDEKAYRRDRRKDWEYQRNGYLVLRFLAEDILPDMEVILDTIMSAVAFRKNAAVS</sequence>
<evidence type="ECO:0000313" key="3">
    <source>
        <dbReference type="Proteomes" id="UP000676194"/>
    </source>
</evidence>
<proteinExistence type="predicted"/>
<reference evidence="2" key="1">
    <citation type="submission" date="2021-05" db="EMBL/GenBank/DDBJ databases">
        <title>Complete genome sequence of the cellulolytic planctomycete Telmatocola sphagniphila SP2T and characterization of the first cellulase from planctomycetes.</title>
        <authorList>
            <person name="Rakitin A.L."/>
            <person name="Beletsky A.V."/>
            <person name="Naumoff D.G."/>
            <person name="Kulichevskaya I.S."/>
            <person name="Mardanov A.V."/>
            <person name="Ravin N.V."/>
            <person name="Dedysh S.N."/>
        </authorList>
    </citation>
    <scope>NUCLEOTIDE SEQUENCE</scope>
    <source>
        <strain evidence="2">SP2T</strain>
    </source>
</reference>
<dbReference type="AlphaFoldDB" id="A0A8E6EZQ6"/>
<evidence type="ECO:0000313" key="2">
    <source>
        <dbReference type="EMBL" id="QVL33998.1"/>
    </source>
</evidence>
<dbReference type="InterPro" id="IPR011335">
    <property type="entry name" value="Restrct_endonuc-II-like"/>
</dbReference>
<dbReference type="Gene3D" id="3.40.960.10">
    <property type="entry name" value="VSR Endonuclease"/>
    <property type="match status" value="1"/>
</dbReference>